<dbReference type="Pfam" id="PF13413">
    <property type="entry name" value="HTH_25"/>
    <property type="match status" value="1"/>
</dbReference>
<keyword evidence="3" id="KW-1185">Reference proteome</keyword>
<dbReference type="PANTHER" id="PTHR34475">
    <property type="match status" value="1"/>
</dbReference>
<keyword evidence="1" id="KW-0812">Transmembrane</keyword>
<dbReference type="GO" id="GO:0003677">
    <property type="term" value="F:DNA binding"/>
    <property type="evidence" value="ECO:0007669"/>
    <property type="project" value="InterPro"/>
</dbReference>
<dbReference type="Gene3D" id="1.10.260.40">
    <property type="entry name" value="lambda repressor-like DNA-binding domains"/>
    <property type="match status" value="1"/>
</dbReference>
<feature type="transmembrane region" description="Helical" evidence="1">
    <location>
        <begin position="133"/>
        <end position="156"/>
    </location>
</feature>
<evidence type="ECO:0000313" key="2">
    <source>
        <dbReference type="EMBL" id="PRY96519.1"/>
    </source>
</evidence>
<dbReference type="PANTHER" id="PTHR34475:SF1">
    <property type="entry name" value="CYTOSKELETON PROTEIN RODZ"/>
    <property type="match status" value="1"/>
</dbReference>
<comment type="caution">
    <text evidence="2">The sequence shown here is derived from an EMBL/GenBank/DDBJ whole genome shotgun (WGS) entry which is preliminary data.</text>
</comment>
<gene>
    <name evidence="2" type="ORF">BCM14_2759</name>
</gene>
<dbReference type="EMBL" id="PVTV01000017">
    <property type="protein sequence ID" value="PRY96519.1"/>
    <property type="molecule type" value="Genomic_DNA"/>
</dbReference>
<evidence type="ECO:0000256" key="1">
    <source>
        <dbReference type="SAM" id="Phobius"/>
    </source>
</evidence>
<evidence type="ECO:0000313" key="3">
    <source>
        <dbReference type="Proteomes" id="UP000238308"/>
    </source>
</evidence>
<protein>
    <submittedName>
        <fullName evidence="2">Helix-turn-helix protein</fullName>
    </submittedName>
</protein>
<dbReference type="RefSeq" id="WP_106228584.1">
    <property type="nucleotide sequence ID" value="NZ_PVTV01000017.1"/>
</dbReference>
<dbReference type="OrthoDB" id="8561330at2"/>
<dbReference type="AlphaFoldDB" id="A0A2T0XC75"/>
<dbReference type="InterPro" id="IPR010982">
    <property type="entry name" value="Lambda_DNA-bd_dom_sf"/>
</dbReference>
<accession>A0A2T0XC75</accession>
<sequence>MTEADLDQPQQSVPTMDSITEPPVLVQASLSIGQALAEKRLSQKLTIEDVSARIKYSVRFIQALESDHWDDLPSGLALRGLIKSYTRLLGADAQPAEDALKDRIGVIRGGIANHTSTRSLATHETDRTQQSSVGWLALIGIVVVAAVAIAISQGIIPKALLPHWLGALVK</sequence>
<dbReference type="SUPFAM" id="SSF47413">
    <property type="entry name" value="lambda repressor-like DNA-binding domains"/>
    <property type="match status" value="1"/>
</dbReference>
<proteinExistence type="predicted"/>
<reference evidence="2 3" key="1">
    <citation type="submission" date="2018-03" db="EMBL/GenBank/DDBJ databases">
        <title>Genomic Encyclopedia of Type Strains, Phase III (KMG-III): the genomes of soil and plant-associated and newly described type strains.</title>
        <authorList>
            <person name="Whitman W."/>
        </authorList>
    </citation>
    <scope>NUCLEOTIDE SEQUENCE [LARGE SCALE GENOMIC DNA]</scope>
    <source>
        <strain evidence="2 3">MWH-P2sevCIIIb</strain>
    </source>
</reference>
<keyword evidence="1" id="KW-1133">Transmembrane helix</keyword>
<organism evidence="2 3">
    <name type="scientific">Jezberella montanilacus</name>
    <dbReference type="NCBI Taxonomy" id="323426"/>
    <lineage>
        <taxon>Bacteria</taxon>
        <taxon>Pseudomonadati</taxon>
        <taxon>Pseudomonadota</taxon>
        <taxon>Betaproteobacteria</taxon>
        <taxon>Burkholderiales</taxon>
        <taxon>Alcaligenaceae</taxon>
        <taxon>Jezberella</taxon>
    </lineage>
</organism>
<dbReference type="Proteomes" id="UP000238308">
    <property type="component" value="Unassembled WGS sequence"/>
</dbReference>
<dbReference type="InterPro" id="IPR050400">
    <property type="entry name" value="Bact_Cytoskel_RodZ"/>
</dbReference>
<keyword evidence="1" id="KW-0472">Membrane</keyword>
<name>A0A2T0XC75_9BURK</name>